<dbReference type="CDD" id="cd08242">
    <property type="entry name" value="MDR_like"/>
    <property type="match status" value="1"/>
</dbReference>
<dbReference type="AlphaFoldDB" id="A0A0W8G2X3"/>
<dbReference type="PANTHER" id="PTHR43350">
    <property type="entry name" value="NAD-DEPENDENT ALCOHOL DEHYDROGENASE"/>
    <property type="match status" value="1"/>
</dbReference>
<dbReference type="GO" id="GO:0046872">
    <property type="term" value="F:metal ion binding"/>
    <property type="evidence" value="ECO:0007669"/>
    <property type="project" value="UniProtKB-KW"/>
</dbReference>
<dbReference type="Pfam" id="PF08240">
    <property type="entry name" value="ADH_N"/>
    <property type="match status" value="1"/>
</dbReference>
<evidence type="ECO:0000259" key="7">
    <source>
        <dbReference type="Pfam" id="PF08240"/>
    </source>
</evidence>
<gene>
    <name evidence="8" type="ORF">ASZ90_002713</name>
</gene>
<dbReference type="InterPro" id="IPR013149">
    <property type="entry name" value="ADH-like_C"/>
</dbReference>
<comment type="cofactor">
    <cofactor evidence="1">
        <name>Zn(2+)</name>
        <dbReference type="ChEBI" id="CHEBI:29105"/>
    </cofactor>
</comment>
<feature type="domain" description="Alcohol dehydrogenase-like N-terminal" evidence="7">
    <location>
        <begin position="23"/>
        <end position="128"/>
    </location>
</feature>
<dbReference type="PANTHER" id="PTHR43350:SF2">
    <property type="entry name" value="GROES-LIKE ZINC-BINDING ALCOHOL DEHYDROGENASE FAMILY PROTEIN"/>
    <property type="match status" value="1"/>
</dbReference>
<evidence type="ECO:0000256" key="5">
    <source>
        <dbReference type="ARBA" id="ARBA00023002"/>
    </source>
</evidence>
<protein>
    <submittedName>
        <fullName evidence="8">Threonine dehydrogenase</fullName>
    </submittedName>
</protein>
<comment type="similarity">
    <text evidence="2">Belongs to the zinc-containing alcohol dehydrogenase family.</text>
</comment>
<reference evidence="8" key="1">
    <citation type="journal article" date="2015" name="Proc. Natl. Acad. Sci. U.S.A.">
        <title>Networks of energetic and metabolic interactions define dynamics in microbial communities.</title>
        <authorList>
            <person name="Embree M."/>
            <person name="Liu J.K."/>
            <person name="Al-Bassam M.M."/>
            <person name="Zengler K."/>
        </authorList>
    </citation>
    <scope>NUCLEOTIDE SEQUENCE</scope>
</reference>
<dbReference type="EMBL" id="LNQE01000329">
    <property type="protein sequence ID" value="KUG27437.1"/>
    <property type="molecule type" value="Genomic_DNA"/>
</dbReference>
<evidence type="ECO:0000259" key="6">
    <source>
        <dbReference type="Pfam" id="PF00107"/>
    </source>
</evidence>
<organism evidence="8">
    <name type="scientific">hydrocarbon metagenome</name>
    <dbReference type="NCBI Taxonomy" id="938273"/>
    <lineage>
        <taxon>unclassified sequences</taxon>
        <taxon>metagenomes</taxon>
        <taxon>ecological metagenomes</taxon>
    </lineage>
</organism>
<evidence type="ECO:0000256" key="3">
    <source>
        <dbReference type="ARBA" id="ARBA00022723"/>
    </source>
</evidence>
<sequence>MRAVYFSGQDQCLTEREKPAPRPGEALIRVVLAGICNTDVELAKGYMGFSGVPGHEFVGVVEAAPDAPQWLGRRVAADINWGCGACPVCLTAGSRHCPKRTTLGIAGWDGAFAQWIVAPLGNLHAVPDAVPDREAVFAEPLAAALEVSQQVHLTAKTRMAVLGDGKLGILIACALRHLCPGLVLIGRHASKLDVAARQGVSTRLASQQKERRERFDVVVEATGREDGLARALDLVRPEGTIVAKTTVAGTAPLNLSRLVVDEISLVGSRCGDISLALHFLSERLVDVTPLIEAEYDLEDFPAAFARACRPGAGKILVRIGA</sequence>
<evidence type="ECO:0000256" key="1">
    <source>
        <dbReference type="ARBA" id="ARBA00001947"/>
    </source>
</evidence>
<evidence type="ECO:0000256" key="2">
    <source>
        <dbReference type="ARBA" id="ARBA00008072"/>
    </source>
</evidence>
<evidence type="ECO:0000256" key="4">
    <source>
        <dbReference type="ARBA" id="ARBA00022833"/>
    </source>
</evidence>
<dbReference type="InterPro" id="IPR013154">
    <property type="entry name" value="ADH-like_N"/>
</dbReference>
<name>A0A0W8G2X3_9ZZZZ</name>
<keyword evidence="4" id="KW-0862">Zinc</keyword>
<dbReference type="Pfam" id="PF00107">
    <property type="entry name" value="ADH_zinc_N"/>
    <property type="match status" value="1"/>
</dbReference>
<evidence type="ECO:0000313" key="8">
    <source>
        <dbReference type="EMBL" id="KUG27437.1"/>
    </source>
</evidence>
<dbReference type="SUPFAM" id="SSF51735">
    <property type="entry name" value="NAD(P)-binding Rossmann-fold domains"/>
    <property type="match status" value="1"/>
</dbReference>
<dbReference type="SUPFAM" id="SSF50129">
    <property type="entry name" value="GroES-like"/>
    <property type="match status" value="1"/>
</dbReference>
<proteinExistence type="inferred from homology"/>
<keyword evidence="5" id="KW-0560">Oxidoreductase</keyword>
<comment type="caution">
    <text evidence="8">The sequence shown here is derived from an EMBL/GenBank/DDBJ whole genome shotgun (WGS) entry which is preliminary data.</text>
</comment>
<feature type="domain" description="Alcohol dehydrogenase-like C-terminal" evidence="6">
    <location>
        <begin position="185"/>
        <end position="272"/>
    </location>
</feature>
<keyword evidence="3" id="KW-0479">Metal-binding</keyword>
<dbReference type="Gene3D" id="3.90.180.10">
    <property type="entry name" value="Medium-chain alcohol dehydrogenases, catalytic domain"/>
    <property type="match status" value="1"/>
</dbReference>
<dbReference type="InterPro" id="IPR011032">
    <property type="entry name" value="GroES-like_sf"/>
</dbReference>
<dbReference type="Gene3D" id="3.40.50.720">
    <property type="entry name" value="NAD(P)-binding Rossmann-like Domain"/>
    <property type="match status" value="1"/>
</dbReference>
<accession>A0A0W8G2X3</accession>
<dbReference type="InterPro" id="IPR036291">
    <property type="entry name" value="NAD(P)-bd_dom_sf"/>
</dbReference>
<dbReference type="GO" id="GO:0016491">
    <property type="term" value="F:oxidoreductase activity"/>
    <property type="evidence" value="ECO:0007669"/>
    <property type="project" value="UniProtKB-KW"/>
</dbReference>